<keyword evidence="5" id="KW-0732">Signal</keyword>
<dbReference type="GO" id="GO:0009055">
    <property type="term" value="F:electron transfer activity"/>
    <property type="evidence" value="ECO:0007669"/>
    <property type="project" value="InterPro"/>
</dbReference>
<dbReference type="EMBL" id="BMXI01000002">
    <property type="protein sequence ID" value="GHC44341.1"/>
    <property type="molecule type" value="Genomic_DNA"/>
</dbReference>
<dbReference type="Gene3D" id="1.10.760.10">
    <property type="entry name" value="Cytochrome c-like domain"/>
    <property type="match status" value="1"/>
</dbReference>
<keyword evidence="1 4" id="KW-0349">Heme</keyword>
<keyword evidence="3 4" id="KW-0408">Iron</keyword>
<keyword evidence="2 4" id="KW-0479">Metal-binding</keyword>
<evidence type="ECO:0000313" key="8">
    <source>
        <dbReference type="Proteomes" id="UP000644507"/>
    </source>
</evidence>
<evidence type="ECO:0000256" key="4">
    <source>
        <dbReference type="PROSITE-ProRule" id="PRU00433"/>
    </source>
</evidence>
<evidence type="ECO:0000313" key="7">
    <source>
        <dbReference type="EMBL" id="GHC44341.1"/>
    </source>
</evidence>
<protein>
    <recommendedName>
        <fullName evidence="6">Cytochrome c domain-containing protein</fullName>
    </recommendedName>
</protein>
<comment type="caution">
    <text evidence="7">The sequence shown here is derived from an EMBL/GenBank/DDBJ whole genome shotgun (WGS) entry which is preliminary data.</text>
</comment>
<dbReference type="GO" id="GO:0020037">
    <property type="term" value="F:heme binding"/>
    <property type="evidence" value="ECO:0007669"/>
    <property type="project" value="InterPro"/>
</dbReference>
<dbReference type="SUPFAM" id="SSF50974">
    <property type="entry name" value="Nitrous oxide reductase, N-terminal domain"/>
    <property type="match status" value="1"/>
</dbReference>
<reference evidence="7" key="2">
    <citation type="submission" date="2020-09" db="EMBL/GenBank/DDBJ databases">
        <authorList>
            <person name="Sun Q."/>
            <person name="Kim S."/>
        </authorList>
    </citation>
    <scope>NUCLEOTIDE SEQUENCE</scope>
    <source>
        <strain evidence="7">KCTC 12988</strain>
    </source>
</reference>
<accession>A0A918TEC4</accession>
<evidence type="ECO:0000256" key="3">
    <source>
        <dbReference type="ARBA" id="ARBA00023004"/>
    </source>
</evidence>
<feature type="domain" description="Cytochrome c" evidence="6">
    <location>
        <begin position="571"/>
        <end position="688"/>
    </location>
</feature>
<dbReference type="PROSITE" id="PS51007">
    <property type="entry name" value="CYTC"/>
    <property type="match status" value="2"/>
</dbReference>
<feature type="signal peptide" evidence="5">
    <location>
        <begin position="1"/>
        <end position="21"/>
    </location>
</feature>
<reference evidence="7" key="1">
    <citation type="journal article" date="2014" name="Int. J. Syst. Evol. Microbiol.">
        <title>Complete genome sequence of Corynebacterium casei LMG S-19264T (=DSM 44701T), isolated from a smear-ripened cheese.</title>
        <authorList>
            <consortium name="US DOE Joint Genome Institute (JGI-PGF)"/>
            <person name="Walter F."/>
            <person name="Albersmeier A."/>
            <person name="Kalinowski J."/>
            <person name="Ruckert C."/>
        </authorList>
    </citation>
    <scope>NUCLEOTIDE SEQUENCE</scope>
    <source>
        <strain evidence="7">KCTC 12988</strain>
    </source>
</reference>
<dbReference type="GO" id="GO:0016491">
    <property type="term" value="F:oxidoreductase activity"/>
    <property type="evidence" value="ECO:0007669"/>
    <property type="project" value="InterPro"/>
</dbReference>
<evidence type="ECO:0000259" key="6">
    <source>
        <dbReference type="PROSITE" id="PS51007"/>
    </source>
</evidence>
<dbReference type="SUPFAM" id="SSF46626">
    <property type="entry name" value="Cytochrome c"/>
    <property type="match status" value="1"/>
</dbReference>
<name>A0A918TEC4_9BACT</name>
<evidence type="ECO:0000256" key="2">
    <source>
        <dbReference type="ARBA" id="ARBA00022723"/>
    </source>
</evidence>
<feature type="chain" id="PRO_5037479162" description="Cytochrome c domain-containing protein" evidence="5">
    <location>
        <begin position="22"/>
        <end position="870"/>
    </location>
</feature>
<dbReference type="InterPro" id="IPR015943">
    <property type="entry name" value="WD40/YVTN_repeat-like_dom_sf"/>
</dbReference>
<dbReference type="RefSeq" id="WP_189567391.1">
    <property type="nucleotide sequence ID" value="NZ_BMXI01000002.1"/>
</dbReference>
<dbReference type="InterPro" id="IPR051200">
    <property type="entry name" value="Host-pathogen_enzymatic-act"/>
</dbReference>
<dbReference type="Pfam" id="PF03150">
    <property type="entry name" value="CCP_MauG"/>
    <property type="match status" value="1"/>
</dbReference>
<dbReference type="AlphaFoldDB" id="A0A918TEC4"/>
<dbReference type="PANTHER" id="PTHR47197">
    <property type="entry name" value="PROTEIN NIRF"/>
    <property type="match status" value="1"/>
</dbReference>
<dbReference type="Gene3D" id="2.130.10.10">
    <property type="entry name" value="YVTN repeat-like/Quinoprotein amine dehydrogenase"/>
    <property type="match status" value="2"/>
</dbReference>
<dbReference type="GO" id="GO:0046872">
    <property type="term" value="F:metal ion binding"/>
    <property type="evidence" value="ECO:0007669"/>
    <property type="project" value="UniProtKB-KW"/>
</dbReference>
<evidence type="ECO:0000256" key="5">
    <source>
        <dbReference type="SAM" id="SignalP"/>
    </source>
</evidence>
<feature type="domain" description="Cytochrome c" evidence="6">
    <location>
        <begin position="423"/>
        <end position="551"/>
    </location>
</feature>
<dbReference type="InterPro" id="IPR009056">
    <property type="entry name" value="Cyt_c-like_dom"/>
</dbReference>
<keyword evidence="8" id="KW-1185">Reference proteome</keyword>
<dbReference type="InterPro" id="IPR011045">
    <property type="entry name" value="N2O_reductase_N"/>
</dbReference>
<dbReference type="Proteomes" id="UP000644507">
    <property type="component" value="Unassembled WGS sequence"/>
</dbReference>
<proteinExistence type="predicted"/>
<gene>
    <name evidence="7" type="ORF">GCM10007100_07020</name>
</gene>
<evidence type="ECO:0000256" key="1">
    <source>
        <dbReference type="ARBA" id="ARBA00022617"/>
    </source>
</evidence>
<sequence length="870" mass="94180">MPTLFKTTLLLCALGLSLARADSTFEPRPVHPLTITSDGSRLLAVNPAEGRLSVFAVGPAEHVQPLLISEIPVGLVPVSVRLLNDDEAWVVNELSDTISIVSLSNNNTIATIHTGDEPADVAFSQGKAYVTCSRDNSVEVFNVVTREKTNTLALEGLLPRAITPSADGTQIHVGFQHTSNGTTILPRTEAPAQTVPEYANPALPAPPQVAQIVSIDDPAIDYTVLDHDIATIAVATDSVVYQGGIGTNILALTTLENGSLAAANSEARNLISFEPELRSRFARSRLANISSSGVSQLDLNDDPDLTFPLIESSSAASALAQPMALLAAEDDQVWLAAYGSDRLALVDTDTATILQRIDLRALDAPAAPRDGQTVRGPRGLALHPSAPFLYSYNKLSHTLSIINTTSHLVVGEVDLASFPDLDPDLKMGRAFLQDARLSGNGSVSCATCHLDLERDGMAWDLGDPTGSMLTVTGFLRSVHLYDTAVNHSLHPMKGPMTTQTLIGLRDQTKLHWRGDKASIQSFNSTFPNLMGGSRLASQDMDKVANYLLTLNHHPNPNLNLDRSPPDEINGGDPLAGVAVFAKFDNHCIECHSLPSGTSNNLDLPSTVSSFQALKDPPLRTLYQRQFFNTASGETSITGFGMLSDGSGSAKDFPIVHPYSLHILDEPSRPQAVRDQEKLDLTAFLLSFDTGTAPSVGAQVTFRKDAGFRVEELQELITLQNQTLGDFASSDLVLRGTFQGERRSFRFNPQSEKYESDSNSVIPQTFSELYEEMQSGDVLIATGVPLGSASRFSTDRNNNQIADREEALPELTIDTDRELAWSREFSGWHLQKSNNLSLWSPHTAPATQSDTLTTVPGPDDENAFFRLQRNW</sequence>
<dbReference type="InterPro" id="IPR004852">
    <property type="entry name" value="Di-haem_cyt_c_peroxidsae"/>
</dbReference>
<dbReference type="PANTHER" id="PTHR47197:SF3">
    <property type="entry name" value="DIHYDRO-HEME D1 DEHYDROGENASE"/>
    <property type="match status" value="1"/>
</dbReference>
<organism evidence="7 8">
    <name type="scientific">Roseibacillus persicicus</name>
    <dbReference type="NCBI Taxonomy" id="454148"/>
    <lineage>
        <taxon>Bacteria</taxon>
        <taxon>Pseudomonadati</taxon>
        <taxon>Verrucomicrobiota</taxon>
        <taxon>Verrucomicrobiia</taxon>
        <taxon>Verrucomicrobiales</taxon>
        <taxon>Verrucomicrobiaceae</taxon>
        <taxon>Roseibacillus</taxon>
    </lineage>
</organism>
<dbReference type="InterPro" id="IPR036909">
    <property type="entry name" value="Cyt_c-like_dom_sf"/>
</dbReference>